<accession>A0A814EK75</accession>
<comment type="caution">
    <text evidence="1">The sequence shown here is derived from an EMBL/GenBank/DDBJ whole genome shotgun (WGS) entry which is preliminary data.</text>
</comment>
<dbReference type="EMBL" id="CAJNOR010000642">
    <property type="protein sequence ID" value="CAF0970545.1"/>
    <property type="molecule type" value="Genomic_DNA"/>
</dbReference>
<name>A0A814EK75_ADIRI</name>
<dbReference type="Proteomes" id="UP000663828">
    <property type="component" value="Unassembled WGS sequence"/>
</dbReference>
<reference evidence="1" key="1">
    <citation type="submission" date="2021-02" db="EMBL/GenBank/DDBJ databases">
        <authorList>
            <person name="Nowell W R."/>
        </authorList>
    </citation>
    <scope>NUCLEOTIDE SEQUENCE</scope>
</reference>
<dbReference type="AlphaFoldDB" id="A0A814EK75"/>
<dbReference type="PANTHER" id="PTHR46270">
    <property type="entry name" value="ARMADILLO-TYPE FOLD-RELATED"/>
    <property type="match status" value="1"/>
</dbReference>
<gene>
    <name evidence="1" type="ORF">XAT740_LOCUS11643</name>
</gene>
<evidence type="ECO:0000313" key="1">
    <source>
        <dbReference type="EMBL" id="CAF0970545.1"/>
    </source>
</evidence>
<proteinExistence type="predicted"/>
<dbReference type="PANTHER" id="PTHR46270:SF2">
    <property type="entry name" value="TIR DOMAIN-CONTAINING PROTEIN"/>
    <property type="match status" value="1"/>
</dbReference>
<sequence length="190" mass="21904">MKKEYTPDGWLGFILGTRLYIDFGTYEFEKAIGLLDNEIQLQKKKRKEAKESARIERKAADDADIKKENKGEMAFESESETKLNLGSTVSRWNETKVRDFLIKQNLVSMVPLCDGINGEELSELYSMCKANSTSMYRSLKFELLHSHHRILPISTFLRFMSRMRSMCDDGLPSNSKTLKKTAVENIEDED</sequence>
<keyword evidence="2" id="KW-1185">Reference proteome</keyword>
<protein>
    <submittedName>
        <fullName evidence="1">Uncharacterized protein</fullName>
    </submittedName>
</protein>
<evidence type="ECO:0000313" key="2">
    <source>
        <dbReference type="Proteomes" id="UP000663828"/>
    </source>
</evidence>
<organism evidence="1 2">
    <name type="scientific">Adineta ricciae</name>
    <name type="common">Rotifer</name>
    <dbReference type="NCBI Taxonomy" id="249248"/>
    <lineage>
        <taxon>Eukaryota</taxon>
        <taxon>Metazoa</taxon>
        <taxon>Spiralia</taxon>
        <taxon>Gnathifera</taxon>
        <taxon>Rotifera</taxon>
        <taxon>Eurotatoria</taxon>
        <taxon>Bdelloidea</taxon>
        <taxon>Adinetida</taxon>
        <taxon>Adinetidae</taxon>
        <taxon>Adineta</taxon>
    </lineage>
</organism>